<dbReference type="CDD" id="cd02440">
    <property type="entry name" value="AdoMet_MTases"/>
    <property type="match status" value="1"/>
</dbReference>
<name>A0A1G9EHY0_9RHOB</name>
<proteinExistence type="predicted"/>
<evidence type="ECO:0000259" key="1">
    <source>
        <dbReference type="Pfam" id="PF08241"/>
    </source>
</evidence>
<sequence>MDIEAVEASYSRWAPIYDRTFGAITQRARRRAVACVCREGREVLEVGVGTGLALPLYKPGVSVTGIDFSEPMLEKARRRVAELRLGHVKALLRMDARALEFADESFDTVAAMHVLSVVPEPERVMREIARVLKPGGRLVILNHFARERGPLARVEKAAAPLSDLLGWHSDFRIETVLGEPALRVERRTSLPPMGMMTLLEMRKVAG</sequence>
<protein>
    <submittedName>
        <fullName evidence="2">Phosphatidylethanolamine/phosphatidyl-N-methylethanolamine N-methyltransferase</fullName>
    </submittedName>
</protein>
<gene>
    <name evidence="2" type="ORF">SAMN05216257_104325</name>
</gene>
<dbReference type="OrthoDB" id="8153637at2"/>
<dbReference type="EMBL" id="FNFV01000004">
    <property type="protein sequence ID" value="SDK75752.1"/>
    <property type="molecule type" value="Genomic_DNA"/>
</dbReference>
<dbReference type="InterPro" id="IPR029063">
    <property type="entry name" value="SAM-dependent_MTases_sf"/>
</dbReference>
<dbReference type="STRING" id="990712.SAMN05216257_104325"/>
<keyword evidence="2" id="KW-0808">Transferase</keyword>
<dbReference type="PANTHER" id="PTHR42912">
    <property type="entry name" value="METHYLTRANSFERASE"/>
    <property type="match status" value="1"/>
</dbReference>
<keyword evidence="2" id="KW-0489">Methyltransferase</keyword>
<dbReference type="Pfam" id="PF08241">
    <property type="entry name" value="Methyltransf_11"/>
    <property type="match status" value="1"/>
</dbReference>
<dbReference type="PANTHER" id="PTHR42912:SF96">
    <property type="entry name" value="METHYLTRANSFERASE DOMAIN-CONTAINING PROTEIN"/>
    <property type="match status" value="1"/>
</dbReference>
<accession>A0A1G9EHY0</accession>
<evidence type="ECO:0000313" key="2">
    <source>
        <dbReference type="EMBL" id="SDK75752.1"/>
    </source>
</evidence>
<evidence type="ECO:0000313" key="3">
    <source>
        <dbReference type="Proteomes" id="UP000199328"/>
    </source>
</evidence>
<dbReference type="Proteomes" id="UP000199328">
    <property type="component" value="Unassembled WGS sequence"/>
</dbReference>
<dbReference type="InterPro" id="IPR013216">
    <property type="entry name" value="Methyltransf_11"/>
</dbReference>
<organism evidence="2 3">
    <name type="scientific">Meinhardsimonia xiamenensis</name>
    <dbReference type="NCBI Taxonomy" id="990712"/>
    <lineage>
        <taxon>Bacteria</taxon>
        <taxon>Pseudomonadati</taxon>
        <taxon>Pseudomonadota</taxon>
        <taxon>Alphaproteobacteria</taxon>
        <taxon>Rhodobacterales</taxon>
        <taxon>Paracoccaceae</taxon>
        <taxon>Meinhardsimonia</taxon>
    </lineage>
</organism>
<reference evidence="3" key="1">
    <citation type="submission" date="2016-10" db="EMBL/GenBank/DDBJ databases">
        <authorList>
            <person name="Varghese N."/>
            <person name="Submissions S."/>
        </authorList>
    </citation>
    <scope>NUCLEOTIDE SEQUENCE [LARGE SCALE GENOMIC DNA]</scope>
    <source>
        <strain evidence="3">CGMCC 1.10789</strain>
    </source>
</reference>
<keyword evidence="3" id="KW-1185">Reference proteome</keyword>
<feature type="domain" description="Methyltransferase type 11" evidence="1">
    <location>
        <begin position="44"/>
        <end position="140"/>
    </location>
</feature>
<dbReference type="Gene3D" id="3.40.50.150">
    <property type="entry name" value="Vaccinia Virus protein VP39"/>
    <property type="match status" value="1"/>
</dbReference>
<dbReference type="GO" id="GO:0032259">
    <property type="term" value="P:methylation"/>
    <property type="evidence" value="ECO:0007669"/>
    <property type="project" value="UniProtKB-KW"/>
</dbReference>
<dbReference type="RefSeq" id="WP_092500527.1">
    <property type="nucleotide sequence ID" value="NZ_FNFV01000004.1"/>
</dbReference>
<dbReference type="InterPro" id="IPR050508">
    <property type="entry name" value="Methyltransf_Superfamily"/>
</dbReference>
<dbReference type="SUPFAM" id="SSF53335">
    <property type="entry name" value="S-adenosyl-L-methionine-dependent methyltransferases"/>
    <property type="match status" value="1"/>
</dbReference>
<dbReference type="AlphaFoldDB" id="A0A1G9EHY0"/>
<dbReference type="GO" id="GO:0008757">
    <property type="term" value="F:S-adenosylmethionine-dependent methyltransferase activity"/>
    <property type="evidence" value="ECO:0007669"/>
    <property type="project" value="InterPro"/>
</dbReference>